<gene>
    <name evidence="2" type="ORF">CKY28_03965</name>
</gene>
<proteinExistence type="predicted"/>
<name>A0A2A2SH56_9SPHN</name>
<dbReference type="SUPFAM" id="SSF89447">
    <property type="entry name" value="AbrB/MazE/MraZ-like"/>
    <property type="match status" value="1"/>
</dbReference>
<dbReference type="AlphaFoldDB" id="A0A2A2SH56"/>
<dbReference type="EMBL" id="NSLI01000002">
    <property type="protein sequence ID" value="PAX08542.1"/>
    <property type="molecule type" value="Genomic_DNA"/>
</dbReference>
<dbReference type="InterPro" id="IPR007159">
    <property type="entry name" value="SpoVT-AbrB_dom"/>
</dbReference>
<organism evidence="2 3">
    <name type="scientific">Sphingomonas lenta</name>
    <dbReference type="NCBI Taxonomy" id="1141887"/>
    <lineage>
        <taxon>Bacteria</taxon>
        <taxon>Pseudomonadati</taxon>
        <taxon>Pseudomonadota</taxon>
        <taxon>Alphaproteobacteria</taxon>
        <taxon>Sphingomonadales</taxon>
        <taxon>Sphingomonadaceae</taxon>
        <taxon>Sphingomonas</taxon>
    </lineage>
</organism>
<feature type="domain" description="SpoVT-AbrB" evidence="1">
    <location>
        <begin position="13"/>
        <end position="54"/>
    </location>
</feature>
<evidence type="ECO:0000313" key="2">
    <source>
        <dbReference type="EMBL" id="PAX08542.1"/>
    </source>
</evidence>
<dbReference type="Proteomes" id="UP000218151">
    <property type="component" value="Unassembled WGS sequence"/>
</dbReference>
<dbReference type="Gene3D" id="2.10.260.10">
    <property type="match status" value="1"/>
</dbReference>
<sequence>MERDMGVHETKTFKSGNSEAVRLPKEFAFGPGTPVRLERDGDAVVIRPVPVEDPEEARRTLKRLIADLNAIGRPGVVQKREPIEFPNRPGLS</sequence>
<keyword evidence="2" id="KW-0238">DNA-binding</keyword>
<evidence type="ECO:0000313" key="3">
    <source>
        <dbReference type="Proteomes" id="UP000218151"/>
    </source>
</evidence>
<comment type="caution">
    <text evidence="2">The sequence shown here is derived from an EMBL/GenBank/DDBJ whole genome shotgun (WGS) entry which is preliminary data.</text>
</comment>
<dbReference type="GO" id="GO:0003677">
    <property type="term" value="F:DNA binding"/>
    <property type="evidence" value="ECO:0007669"/>
    <property type="project" value="UniProtKB-KW"/>
</dbReference>
<keyword evidence="3" id="KW-1185">Reference proteome</keyword>
<dbReference type="Pfam" id="PF04014">
    <property type="entry name" value="MazE_antitoxin"/>
    <property type="match status" value="1"/>
</dbReference>
<protein>
    <submittedName>
        <fullName evidence="2">AbrB/MazE/SpoVT family DNA-binding domain-containing protein</fullName>
    </submittedName>
</protein>
<dbReference type="SMART" id="SM00966">
    <property type="entry name" value="SpoVT_AbrB"/>
    <property type="match status" value="1"/>
</dbReference>
<accession>A0A2A2SH56</accession>
<evidence type="ECO:0000259" key="1">
    <source>
        <dbReference type="SMART" id="SM00966"/>
    </source>
</evidence>
<reference evidence="3" key="1">
    <citation type="submission" date="2017-09" db="EMBL/GenBank/DDBJ databases">
        <authorList>
            <person name="Feng G."/>
            <person name="Zhu H."/>
        </authorList>
    </citation>
    <scope>NUCLEOTIDE SEQUENCE [LARGE SCALE GENOMIC DNA]</scope>
    <source>
        <strain evidence="3">1PNM-20</strain>
    </source>
</reference>
<dbReference type="InterPro" id="IPR037914">
    <property type="entry name" value="SpoVT-AbrB_sf"/>
</dbReference>